<comment type="caution">
    <text evidence="11">The sequence shown here is derived from an EMBL/GenBank/DDBJ whole genome shotgun (WGS) entry which is preliminary data.</text>
</comment>
<evidence type="ECO:0000256" key="2">
    <source>
        <dbReference type="ARBA" id="ARBA00022475"/>
    </source>
</evidence>
<feature type="domain" description="Ancillary SecYEG translocon subunit/Cell division coordinator CpoB TPR" evidence="10">
    <location>
        <begin position="17"/>
        <end position="210"/>
    </location>
</feature>
<dbReference type="InterPro" id="IPR026039">
    <property type="entry name" value="YfgM"/>
</dbReference>
<evidence type="ECO:0000313" key="12">
    <source>
        <dbReference type="Proteomes" id="UP000215441"/>
    </source>
</evidence>
<keyword evidence="12" id="KW-1185">Reference proteome</keyword>
<evidence type="ECO:0000256" key="9">
    <source>
        <dbReference type="SAM" id="Phobius"/>
    </source>
</evidence>
<dbReference type="PANTHER" id="PTHR38035:SF1">
    <property type="entry name" value="ANCILLARY SECYEG TRANSLOCON SUBUNIT"/>
    <property type="match status" value="1"/>
</dbReference>
<dbReference type="InterPro" id="IPR011990">
    <property type="entry name" value="TPR-like_helical_dom_sf"/>
</dbReference>
<comment type="similarity">
    <text evidence="7">Belongs to the YfgM family.</text>
</comment>
<dbReference type="RefSeq" id="WP_094291789.1">
    <property type="nucleotide sequence ID" value="NZ_JAMXHW010000023.1"/>
</dbReference>
<comment type="subcellular location">
    <subcellularLocation>
        <location evidence="1">Cell membrane</location>
        <topology evidence="1">Single-pass type II membrane protein</topology>
    </subcellularLocation>
</comment>
<dbReference type="GO" id="GO:0044877">
    <property type="term" value="F:protein-containing complex binding"/>
    <property type="evidence" value="ECO:0007669"/>
    <property type="project" value="InterPro"/>
</dbReference>
<organism evidence="11 12">
    <name type="scientific">Acidovorax kalamii</name>
    <dbReference type="NCBI Taxonomy" id="2004485"/>
    <lineage>
        <taxon>Bacteria</taxon>
        <taxon>Pseudomonadati</taxon>
        <taxon>Pseudomonadota</taxon>
        <taxon>Betaproteobacteria</taxon>
        <taxon>Burkholderiales</taxon>
        <taxon>Comamonadaceae</taxon>
        <taxon>Acidovorax</taxon>
    </lineage>
</organism>
<dbReference type="PIRSF" id="PIRSF006170">
    <property type="entry name" value="YfgM"/>
    <property type="match status" value="1"/>
</dbReference>
<dbReference type="GO" id="GO:0005886">
    <property type="term" value="C:plasma membrane"/>
    <property type="evidence" value="ECO:0007669"/>
    <property type="project" value="UniProtKB-SubCell"/>
</dbReference>
<gene>
    <name evidence="11" type="ORF">CBY09_22450</name>
</gene>
<sequence>MANHLDLEEQEQLDQLKHFWNTWGTLISSVVLVVAGSAAAWNGYQYWQNRQATQAAALFDAVDVAARSGDKTRLEQAFGDLKSKYGSTTQAGQAGLTFAKAMQDTGNADAAKDALGWVAEQSSDDGLKALAKLRLASVLMDQKNYDEALKQVSGSFPPEFASVAADRKGDVLLLQDKRQEAIAEYTKAYKGFEESVEYRRLVEIKLNALGVSPQAATVAAAPSSVQTK</sequence>
<dbReference type="PANTHER" id="PTHR38035">
    <property type="entry name" value="UPF0070 PROTEIN YFGM"/>
    <property type="match status" value="1"/>
</dbReference>
<keyword evidence="3 9" id="KW-0812">Transmembrane</keyword>
<evidence type="ECO:0000256" key="6">
    <source>
        <dbReference type="ARBA" id="ARBA00023186"/>
    </source>
</evidence>
<dbReference type="OrthoDB" id="8521102at2"/>
<dbReference type="Gene3D" id="1.25.40.10">
    <property type="entry name" value="Tetratricopeptide repeat domain"/>
    <property type="match status" value="1"/>
</dbReference>
<evidence type="ECO:0000259" key="10">
    <source>
        <dbReference type="Pfam" id="PF09976"/>
    </source>
</evidence>
<keyword evidence="6" id="KW-0143">Chaperone</keyword>
<dbReference type="Proteomes" id="UP000215441">
    <property type="component" value="Unassembled WGS sequence"/>
</dbReference>
<dbReference type="AlphaFoldDB" id="A0A235EG09"/>
<keyword evidence="4 9" id="KW-1133">Transmembrane helix</keyword>
<dbReference type="InterPro" id="IPR018704">
    <property type="entry name" value="SecYEG/CpoB_TPR"/>
</dbReference>
<evidence type="ECO:0000256" key="3">
    <source>
        <dbReference type="ARBA" id="ARBA00022692"/>
    </source>
</evidence>
<protein>
    <recommendedName>
        <fullName evidence="8">Ancillary SecYEG translocon subunit</fullName>
    </recommendedName>
</protein>
<name>A0A235EG09_9BURK</name>
<evidence type="ECO:0000313" key="11">
    <source>
        <dbReference type="EMBL" id="OYD47988.1"/>
    </source>
</evidence>
<evidence type="ECO:0000256" key="8">
    <source>
        <dbReference type="ARBA" id="ARBA00024235"/>
    </source>
</evidence>
<evidence type="ECO:0000256" key="5">
    <source>
        <dbReference type="ARBA" id="ARBA00023136"/>
    </source>
</evidence>
<evidence type="ECO:0000256" key="7">
    <source>
        <dbReference type="ARBA" id="ARBA00024197"/>
    </source>
</evidence>
<dbReference type="SUPFAM" id="SSF48452">
    <property type="entry name" value="TPR-like"/>
    <property type="match status" value="1"/>
</dbReference>
<proteinExistence type="inferred from homology"/>
<keyword evidence="5 9" id="KW-0472">Membrane</keyword>
<dbReference type="Pfam" id="PF09976">
    <property type="entry name" value="TPR_21"/>
    <property type="match status" value="1"/>
</dbReference>
<evidence type="ECO:0000256" key="4">
    <source>
        <dbReference type="ARBA" id="ARBA00022989"/>
    </source>
</evidence>
<keyword evidence="2" id="KW-1003">Cell membrane</keyword>
<accession>A0A235EG09</accession>
<evidence type="ECO:0000256" key="1">
    <source>
        <dbReference type="ARBA" id="ARBA00004401"/>
    </source>
</evidence>
<dbReference type="EMBL" id="NOIG01000014">
    <property type="protein sequence ID" value="OYD47988.1"/>
    <property type="molecule type" value="Genomic_DNA"/>
</dbReference>
<reference evidence="11 12" key="1">
    <citation type="submission" date="2017-07" db="EMBL/GenBank/DDBJ databases">
        <title>Acidovorax KNDSW TSA 6 genome sequence and assembly.</title>
        <authorList>
            <person name="Mayilraj S."/>
        </authorList>
    </citation>
    <scope>NUCLEOTIDE SEQUENCE [LARGE SCALE GENOMIC DNA]</scope>
    <source>
        <strain evidence="11 12">KNDSW-TSA6</strain>
    </source>
</reference>
<feature type="transmembrane region" description="Helical" evidence="9">
    <location>
        <begin position="20"/>
        <end position="41"/>
    </location>
</feature>